<evidence type="ECO:0008006" key="4">
    <source>
        <dbReference type="Google" id="ProtNLM"/>
    </source>
</evidence>
<dbReference type="AlphaFoldDB" id="A0A177SCX3"/>
<feature type="transmembrane region" description="Helical" evidence="1">
    <location>
        <begin position="199"/>
        <end position="224"/>
    </location>
</feature>
<feature type="transmembrane region" description="Helical" evidence="1">
    <location>
        <begin position="289"/>
        <end position="308"/>
    </location>
</feature>
<feature type="transmembrane region" description="Helical" evidence="1">
    <location>
        <begin position="249"/>
        <end position="269"/>
    </location>
</feature>
<name>A0A177SCX3_PSEPU</name>
<evidence type="ECO:0000313" key="3">
    <source>
        <dbReference type="Proteomes" id="UP000077752"/>
    </source>
</evidence>
<keyword evidence="1" id="KW-0472">Membrane</keyword>
<dbReference type="InterPro" id="IPR016035">
    <property type="entry name" value="Acyl_Trfase/lysoPLipase"/>
</dbReference>
<dbReference type="RefSeq" id="WP_064304578.1">
    <property type="nucleotide sequence ID" value="NZ_LUCV01000049.1"/>
</dbReference>
<dbReference type="Proteomes" id="UP000077752">
    <property type="component" value="Unassembled WGS sequence"/>
</dbReference>
<proteinExistence type="predicted"/>
<keyword evidence="1" id="KW-1133">Transmembrane helix</keyword>
<keyword evidence="1" id="KW-0812">Transmembrane</keyword>
<dbReference type="GO" id="GO:0005829">
    <property type="term" value="C:cytosol"/>
    <property type="evidence" value="ECO:0007669"/>
    <property type="project" value="TreeGrafter"/>
</dbReference>
<evidence type="ECO:0000313" key="2">
    <source>
        <dbReference type="EMBL" id="OAI84791.1"/>
    </source>
</evidence>
<dbReference type="EMBL" id="LUCV01000049">
    <property type="protein sequence ID" value="OAI84791.1"/>
    <property type="molecule type" value="Genomic_DNA"/>
</dbReference>
<reference evidence="2 3" key="1">
    <citation type="submission" date="2016-03" db="EMBL/GenBank/DDBJ databases">
        <title>Draft Genome Assembly of Pseudomonas putida strain CBF10-2.</title>
        <authorList>
            <person name="Iyer R.S."/>
            <person name="Damania A."/>
        </authorList>
    </citation>
    <scope>NUCLEOTIDE SEQUENCE [LARGE SCALE GENOMIC DNA]</scope>
    <source>
        <strain evidence="2 3">CBF10-2</strain>
    </source>
</reference>
<feature type="transmembrane region" description="Helical" evidence="1">
    <location>
        <begin position="314"/>
        <end position="338"/>
    </location>
</feature>
<dbReference type="Gene3D" id="3.40.1090.10">
    <property type="entry name" value="Cytosolic phospholipase A2 catalytic domain"/>
    <property type="match status" value="2"/>
</dbReference>
<accession>A0A177SCX3</accession>
<protein>
    <recommendedName>
        <fullName evidence="4">PNPLA domain-containing protein</fullName>
    </recommendedName>
</protein>
<evidence type="ECO:0000256" key="1">
    <source>
        <dbReference type="SAM" id="Phobius"/>
    </source>
</evidence>
<feature type="transmembrane region" description="Helical" evidence="1">
    <location>
        <begin position="474"/>
        <end position="497"/>
    </location>
</feature>
<dbReference type="SUPFAM" id="SSF52151">
    <property type="entry name" value="FabD/lysophospholipase-like"/>
    <property type="match status" value="1"/>
</dbReference>
<feature type="transmembrane region" description="Helical" evidence="1">
    <location>
        <begin position="434"/>
        <end position="454"/>
    </location>
</feature>
<dbReference type="GO" id="GO:0004623">
    <property type="term" value="F:phospholipase A2 activity"/>
    <property type="evidence" value="ECO:0007669"/>
    <property type="project" value="TreeGrafter"/>
</dbReference>
<dbReference type="PANTHER" id="PTHR10728">
    <property type="entry name" value="CYTOSOLIC PHOSPHOLIPASE A2"/>
    <property type="match status" value="1"/>
</dbReference>
<comment type="caution">
    <text evidence="2">The sequence shown here is derived from an EMBL/GenBank/DDBJ whole genome shotgun (WGS) entry which is preliminary data.</text>
</comment>
<sequence length="895" mass="98367">MDRQDTVSTDQDTQFSAEQARITERHRLLGLPTGGKRLALALSGGGIRSATFCLGVVQALARAKAPGARPEPNDDSKADDLGKRLLPRFDYLSTVSGGGYFGSFLGSLFLPGRLRDRENTGVIGAGESAPSNDAKRQAARQAYETLDYEPPGRIHTGDDYRRQPVGAAPLGWLRENGRYLTPGGGGDLFYVLGMSLRNLLAVHTVIGMPLLFGLALAVLLQVGISDLALCSPLGAFLPLNSVQLLCGSLWWLPAALIVFAVVPLMLAYWMIYRRCNADETPHPYNRATVLYATTGVVMILLGVFAPWLGGALRALLVLGGVICGVGLAYCLWLCIYLGHGRPSPEKILARKNTVATYRVLVTRRLATAIIATLVAAFFALIPWASQWLFLRVEQGPLLSGGIVLPALIALVRWVSVSSDDKATPGWLSKLPISIIAGTAGVVILLLVSLFWGLLVQYVRYTGDWFGDSHAWARLLGLTVMAALFSLGSGKFIGFLNLSSWQSFYRARLARAYLGASNGLRFSGNTRKQRRRLLSVAETLPGDDVSIEAYYAHATCAPVHLINVTLNQTVDPAEQLVQRDRKGKPLCLAPSGRYGEGSVSYILDGEPRQRALQPESGEIYQPLTLAHWIATSGAAFSTGLGRATTLGTSLAFGLTNVRLGTWWPADFLQNGEKDSGLRAPRDTLFGRTLTTQHYLFYEITAHFHGLNRDFQYLSDGGHFENTACYELIREGRKIDLIVMCDCGADPTYQFDDLANLIRLARIDQALEISEDPGIFEVEELAPYFGRIQDFKLDSEQRKQADYRRCAILLNVHNKQQQLTSRILLIKPNLIAGLPVDVLNYASEHPTFPNESTANQFFDEAQFEGYRQLGLQIGRRLFGDGKQEAKVADALWKYLEY</sequence>
<dbReference type="GO" id="GO:0046475">
    <property type="term" value="P:glycerophospholipid catabolic process"/>
    <property type="evidence" value="ECO:0007669"/>
    <property type="project" value="TreeGrafter"/>
</dbReference>
<dbReference type="PANTHER" id="PTHR10728:SF40">
    <property type="entry name" value="PATATIN FAMILY PROTEIN"/>
    <property type="match status" value="1"/>
</dbReference>
<organism evidence="2 3">
    <name type="scientific">Pseudomonas putida</name>
    <name type="common">Arthrobacter siderocapsulatus</name>
    <dbReference type="NCBI Taxonomy" id="303"/>
    <lineage>
        <taxon>Bacteria</taxon>
        <taxon>Pseudomonadati</taxon>
        <taxon>Pseudomonadota</taxon>
        <taxon>Gammaproteobacteria</taxon>
        <taxon>Pseudomonadales</taxon>
        <taxon>Pseudomonadaceae</taxon>
        <taxon>Pseudomonas</taxon>
    </lineage>
</organism>
<gene>
    <name evidence="2" type="ORF">AYO28_02600</name>
</gene>
<feature type="transmembrane region" description="Helical" evidence="1">
    <location>
        <begin position="365"/>
        <end position="385"/>
    </location>
</feature>